<gene>
    <name evidence="2" type="primary">Bm10498</name>
    <name evidence="2" type="ORF">BM_Bm10498</name>
</gene>
<dbReference type="AlphaFoldDB" id="A0A1I9G3S5"/>
<name>A0A1I9G3S5_BRUMA</name>
<evidence type="ECO:0000313" key="2">
    <source>
        <dbReference type="EMBL" id="CDP98349.1"/>
    </source>
</evidence>
<protein>
    <submittedName>
        <fullName evidence="2">Bm10498, isoform b</fullName>
    </submittedName>
</protein>
<accession>A0A1I9G3S5</accession>
<proteinExistence type="predicted"/>
<dbReference type="EMBL" id="LN856998">
    <property type="protein sequence ID" value="CDP98349.1"/>
    <property type="molecule type" value="Genomic_DNA"/>
</dbReference>
<reference evidence="2" key="2">
    <citation type="submission" date="2012-12" db="EMBL/GenBank/DDBJ databases">
        <authorList>
            <consortium name="WormBase Consortium"/>
            <person name="Ghedin E."/>
            <person name="Paulini M."/>
        </authorList>
    </citation>
    <scope>NUCLEOTIDE SEQUENCE</scope>
    <source>
        <strain evidence="2">FR3</strain>
    </source>
</reference>
<organism evidence="2">
    <name type="scientific">Brugia malayi</name>
    <name type="common">Filarial nematode worm</name>
    <dbReference type="NCBI Taxonomy" id="6279"/>
    <lineage>
        <taxon>Eukaryota</taxon>
        <taxon>Metazoa</taxon>
        <taxon>Ecdysozoa</taxon>
        <taxon>Nematoda</taxon>
        <taxon>Chromadorea</taxon>
        <taxon>Rhabditida</taxon>
        <taxon>Spirurina</taxon>
        <taxon>Spiruromorpha</taxon>
        <taxon>Filarioidea</taxon>
        <taxon>Onchocercidae</taxon>
        <taxon>Brugia</taxon>
    </lineage>
</organism>
<keyword evidence="1" id="KW-0472">Membrane</keyword>
<feature type="transmembrane region" description="Helical" evidence="1">
    <location>
        <begin position="111"/>
        <end position="140"/>
    </location>
</feature>
<keyword evidence="1" id="KW-1133">Transmembrane helix</keyword>
<sequence length="143" mass="16567">MNREASEDENDINEPSYFCYKAYLKTAGYAIFILYSMIGIKRLYDHINQLMIIDQCISCRLYEEQTTGLIWGLSELLLYGFAPLSALFALIHADLEWLFPTYAMRTLFPSFMLALPIAFTIEIFIITIIIIIIIITIIIINKH</sequence>
<feature type="transmembrane region" description="Helical" evidence="1">
    <location>
        <begin position="69"/>
        <end position="91"/>
    </location>
</feature>
<feature type="transmembrane region" description="Helical" evidence="1">
    <location>
        <begin position="20"/>
        <end position="40"/>
    </location>
</feature>
<keyword evidence="1" id="KW-0812">Transmembrane</keyword>
<evidence type="ECO:0000256" key="1">
    <source>
        <dbReference type="SAM" id="Phobius"/>
    </source>
</evidence>
<reference evidence="2" key="1">
    <citation type="journal article" date="2007" name="Science">
        <title>Draft genome of the filarial nematode parasite Brugia malayi.</title>
        <authorList>
            <person name="Ghedin E."/>
            <person name="Wang S."/>
            <person name="Spiro D."/>
            <person name="Caler E."/>
            <person name="Zhao Q."/>
            <person name="Crabtree J."/>
            <person name="Allen J.E."/>
            <person name="Delcher A.L."/>
            <person name="Guiliano D.B."/>
            <person name="Miranda-Saavedra D."/>
            <person name="Angiuoli S.V."/>
            <person name="Creasy T."/>
            <person name="Amedeo P."/>
            <person name="Haas B."/>
            <person name="El-Sayed N.M."/>
            <person name="Wortman J.R."/>
            <person name="Feldblyum T."/>
            <person name="Tallon L."/>
            <person name="Schatz M."/>
            <person name="Shumway M."/>
            <person name="Koo H."/>
            <person name="Salzberg S.L."/>
            <person name="Schobel S."/>
            <person name="Pertea M."/>
            <person name="Pop M."/>
            <person name="White O."/>
            <person name="Barton G.J."/>
            <person name="Carlow C.K."/>
            <person name="Crawford M.J."/>
            <person name="Daub J."/>
            <person name="Dimmic M.W."/>
            <person name="Estes C.F."/>
            <person name="Foster J.M."/>
            <person name="Ganatra M."/>
            <person name="Gregory W.F."/>
            <person name="Johnson N.M."/>
            <person name="Jin J."/>
            <person name="Komuniecki R."/>
            <person name="Korf I."/>
            <person name="Kumar S."/>
            <person name="Laney S."/>
            <person name="Li B.W."/>
            <person name="Li W."/>
            <person name="Lindblom T.H."/>
            <person name="Lustigman S."/>
            <person name="Ma D."/>
            <person name="Maina C.V."/>
            <person name="Martin D.M."/>
            <person name="McCarter J.P."/>
            <person name="McReynolds L."/>
            <person name="Mitreva M."/>
            <person name="Nutman T.B."/>
            <person name="Parkinson J."/>
            <person name="Peregrin-Alvarez J.M."/>
            <person name="Poole C."/>
            <person name="Ren Q."/>
            <person name="Saunders L."/>
            <person name="Sluder A.E."/>
            <person name="Smith K."/>
            <person name="Stanke M."/>
            <person name="Unnasch T.R."/>
            <person name="Ware J."/>
            <person name="Wei A.D."/>
            <person name="Weil G."/>
            <person name="Williams D.J."/>
            <person name="Zhang Y."/>
            <person name="Williams S.A."/>
            <person name="Fraser-Liggett C."/>
            <person name="Slatko B."/>
            <person name="Blaxter M.L."/>
            <person name="Scott A.L."/>
        </authorList>
    </citation>
    <scope>NUCLEOTIDE SEQUENCE</scope>
    <source>
        <strain evidence="2">FR3</strain>
    </source>
</reference>